<gene>
    <name evidence="1" type="ORF">BN1044_00175</name>
</gene>
<evidence type="ECO:0000313" key="2">
    <source>
        <dbReference type="Proteomes" id="UP000094844"/>
    </source>
</evidence>
<dbReference type="EMBL" id="FMIQ01000004">
    <property type="protein sequence ID" value="SCM50727.1"/>
    <property type="molecule type" value="Genomic_DNA"/>
</dbReference>
<dbReference type="AlphaFoldDB" id="A0A1C6YV56"/>
<dbReference type="OrthoDB" id="6604308at2"/>
<dbReference type="Proteomes" id="UP000094844">
    <property type="component" value="Unassembled WGS sequence"/>
</dbReference>
<name>A0A1C6YV56_HAFAL</name>
<proteinExistence type="predicted"/>
<accession>A0A1C6YV56</accession>
<reference evidence="1 2" key="1">
    <citation type="submission" date="2016-09" db="EMBL/GenBank/DDBJ databases">
        <authorList>
            <person name="Capua I."/>
            <person name="De Benedictis P."/>
            <person name="Joannis T."/>
            <person name="Lombin L.H."/>
            <person name="Cattoli G."/>
        </authorList>
    </citation>
    <scope>NUCLEOTIDE SEQUENCE [LARGE SCALE GENOMIC DNA]</scope>
    <source>
        <strain evidence="1 2">GB001</strain>
    </source>
</reference>
<sequence length="65" mass="7171">MLENYFPDHVSNEQKQRTIAVNAALELIKVTLADSNDGNSVSHQLQAAEKHIESLADAIQKALKI</sequence>
<dbReference type="RefSeq" id="WP_061553240.1">
    <property type="nucleotide sequence ID" value="NZ_FMIQ01000004.1"/>
</dbReference>
<protein>
    <submittedName>
        <fullName evidence="1">Uncharacterized protein</fullName>
    </submittedName>
</protein>
<organism evidence="1 2">
    <name type="scientific">Hafnia alvei</name>
    <dbReference type="NCBI Taxonomy" id="569"/>
    <lineage>
        <taxon>Bacteria</taxon>
        <taxon>Pseudomonadati</taxon>
        <taxon>Pseudomonadota</taxon>
        <taxon>Gammaproteobacteria</taxon>
        <taxon>Enterobacterales</taxon>
        <taxon>Hafniaceae</taxon>
        <taxon>Hafnia</taxon>
    </lineage>
</organism>
<evidence type="ECO:0000313" key="1">
    <source>
        <dbReference type="EMBL" id="SCM50727.1"/>
    </source>
</evidence>